<protein>
    <recommendedName>
        <fullName evidence="2">Mandelate racemase/muconate lactonizing enzyme C-terminal domain-containing protein</fullName>
    </recommendedName>
</protein>
<dbReference type="SUPFAM" id="SSF54826">
    <property type="entry name" value="Enolase N-terminal domain-like"/>
    <property type="match status" value="1"/>
</dbReference>
<dbReference type="CDD" id="cd03316">
    <property type="entry name" value="MR_like"/>
    <property type="match status" value="1"/>
</dbReference>
<dbReference type="InterPro" id="IPR013342">
    <property type="entry name" value="Mandelate_racemase_C"/>
</dbReference>
<dbReference type="SUPFAM" id="SSF51604">
    <property type="entry name" value="Enolase C-terminal domain-like"/>
    <property type="match status" value="1"/>
</dbReference>
<keyword evidence="1" id="KW-0456">Lyase</keyword>
<gene>
    <name evidence="3" type="ORF">METZ01_LOCUS28581</name>
</gene>
<feature type="domain" description="Mandelate racemase/muconate lactonizing enzyme C-terminal" evidence="2">
    <location>
        <begin position="132"/>
        <end position="239"/>
    </location>
</feature>
<dbReference type="EMBL" id="UINC01001256">
    <property type="protein sequence ID" value="SUZ75727.1"/>
    <property type="molecule type" value="Genomic_DNA"/>
</dbReference>
<evidence type="ECO:0000256" key="1">
    <source>
        <dbReference type="ARBA" id="ARBA00023239"/>
    </source>
</evidence>
<sequence length="384" mass="43267">MKITDIEVIKWNPGTGKNFIYIKLTTDTGISGWGEAYAQADRDTQIEAHIDQLARYLINRDPFHIRHFMHIAHEDFATKRSAMDLHCALSGIEIAMWDIVGKAVEQPIYNLIGGPVRPHIRVYANGWGQGSPDDIAQEAAKLVEQRGFNALKFDPFPGPWREYPNRDELVEAANTVGKVREAVGPHVELLVEVHRRLAPVHAISAAKQMEKYNPYWFEEPCPPDNIDAILEVKNNTTIPVVTGEAHYTRNGFREIFDKRAVDIINPDICNTGGILELTQISAMAQPHYIGVSPHGYNSTSIGCAAAVHASATIPNFLIYEYFVNVENVCRDITKGYLEPNNSYIELPTEPGLGIEIDETKLANYPYAPFPPRNIRTVEDERRWH</sequence>
<dbReference type="Pfam" id="PF13378">
    <property type="entry name" value="MR_MLE_C"/>
    <property type="match status" value="1"/>
</dbReference>
<name>A0A381QCD0_9ZZZZ</name>
<dbReference type="InterPro" id="IPR029017">
    <property type="entry name" value="Enolase-like_N"/>
</dbReference>
<dbReference type="InterPro" id="IPR036849">
    <property type="entry name" value="Enolase-like_C_sf"/>
</dbReference>
<dbReference type="AlphaFoldDB" id="A0A381QCD0"/>
<proteinExistence type="predicted"/>
<dbReference type="GO" id="GO:0016829">
    <property type="term" value="F:lyase activity"/>
    <property type="evidence" value="ECO:0007669"/>
    <property type="project" value="UniProtKB-KW"/>
</dbReference>
<dbReference type="PANTHER" id="PTHR48080">
    <property type="entry name" value="D-GALACTONATE DEHYDRATASE-RELATED"/>
    <property type="match status" value="1"/>
</dbReference>
<dbReference type="SMART" id="SM00922">
    <property type="entry name" value="MR_MLE"/>
    <property type="match status" value="1"/>
</dbReference>
<evidence type="ECO:0000259" key="2">
    <source>
        <dbReference type="SMART" id="SM00922"/>
    </source>
</evidence>
<dbReference type="Gene3D" id="3.20.20.120">
    <property type="entry name" value="Enolase-like C-terminal domain"/>
    <property type="match status" value="1"/>
</dbReference>
<reference evidence="3" key="1">
    <citation type="submission" date="2018-05" db="EMBL/GenBank/DDBJ databases">
        <authorList>
            <person name="Lanie J.A."/>
            <person name="Ng W.-L."/>
            <person name="Kazmierczak K.M."/>
            <person name="Andrzejewski T.M."/>
            <person name="Davidsen T.M."/>
            <person name="Wayne K.J."/>
            <person name="Tettelin H."/>
            <person name="Glass J.I."/>
            <person name="Rusch D."/>
            <person name="Podicherti R."/>
            <person name="Tsui H.-C.T."/>
            <person name="Winkler M.E."/>
        </authorList>
    </citation>
    <scope>NUCLEOTIDE SEQUENCE</scope>
</reference>
<dbReference type="InterPro" id="IPR029065">
    <property type="entry name" value="Enolase_C-like"/>
</dbReference>
<dbReference type="Gene3D" id="3.30.390.10">
    <property type="entry name" value="Enolase-like, N-terminal domain"/>
    <property type="match status" value="1"/>
</dbReference>
<dbReference type="InterPro" id="IPR013341">
    <property type="entry name" value="Mandelate_racemase_N_dom"/>
</dbReference>
<organism evidence="3">
    <name type="scientific">marine metagenome</name>
    <dbReference type="NCBI Taxonomy" id="408172"/>
    <lineage>
        <taxon>unclassified sequences</taxon>
        <taxon>metagenomes</taxon>
        <taxon>ecological metagenomes</taxon>
    </lineage>
</organism>
<dbReference type="SFLD" id="SFLDS00001">
    <property type="entry name" value="Enolase"/>
    <property type="match status" value="1"/>
</dbReference>
<dbReference type="InterPro" id="IPR034593">
    <property type="entry name" value="DgoD-like"/>
</dbReference>
<accession>A0A381QCD0</accession>
<dbReference type="SFLD" id="SFLDG00179">
    <property type="entry name" value="mandelate_racemase"/>
    <property type="match status" value="1"/>
</dbReference>
<dbReference type="Pfam" id="PF02746">
    <property type="entry name" value="MR_MLE_N"/>
    <property type="match status" value="1"/>
</dbReference>
<dbReference type="PANTHER" id="PTHR48080:SF2">
    <property type="entry name" value="D-GALACTONATE DEHYDRATASE"/>
    <property type="match status" value="1"/>
</dbReference>
<evidence type="ECO:0000313" key="3">
    <source>
        <dbReference type="EMBL" id="SUZ75727.1"/>
    </source>
</evidence>